<dbReference type="NCBIfam" id="TIGR04056">
    <property type="entry name" value="OMP_RagA_SusC"/>
    <property type="match status" value="1"/>
</dbReference>
<evidence type="ECO:0000256" key="2">
    <source>
        <dbReference type="ARBA" id="ARBA00022448"/>
    </source>
</evidence>
<keyword evidence="5 7" id="KW-0472">Membrane</keyword>
<accession>A0A840CRK0</accession>
<keyword evidence="8" id="KW-0732">Signal</keyword>
<feature type="signal peptide" evidence="8">
    <location>
        <begin position="1"/>
        <end position="29"/>
    </location>
</feature>
<dbReference type="FunFam" id="2.170.130.10:FF:000003">
    <property type="entry name" value="SusC/RagA family TonB-linked outer membrane protein"/>
    <property type="match status" value="1"/>
</dbReference>
<dbReference type="InterPro" id="IPR023996">
    <property type="entry name" value="TonB-dep_OMP_SusC/RagA"/>
</dbReference>
<dbReference type="Gene3D" id="2.40.170.20">
    <property type="entry name" value="TonB-dependent receptor, beta-barrel domain"/>
    <property type="match status" value="1"/>
</dbReference>
<dbReference type="GO" id="GO:0009279">
    <property type="term" value="C:cell outer membrane"/>
    <property type="evidence" value="ECO:0007669"/>
    <property type="project" value="UniProtKB-SubCell"/>
</dbReference>
<dbReference type="Gene3D" id="2.60.40.1120">
    <property type="entry name" value="Carboxypeptidase-like, regulatory domain"/>
    <property type="match status" value="1"/>
</dbReference>
<dbReference type="NCBIfam" id="TIGR04057">
    <property type="entry name" value="SusC_RagA_signa"/>
    <property type="match status" value="1"/>
</dbReference>
<dbReference type="InterPro" id="IPR037066">
    <property type="entry name" value="Plug_dom_sf"/>
</dbReference>
<dbReference type="Gene3D" id="2.170.130.10">
    <property type="entry name" value="TonB-dependent receptor, plug domain"/>
    <property type="match status" value="1"/>
</dbReference>
<evidence type="ECO:0000256" key="4">
    <source>
        <dbReference type="ARBA" id="ARBA00022692"/>
    </source>
</evidence>
<evidence type="ECO:0000259" key="9">
    <source>
        <dbReference type="Pfam" id="PF07715"/>
    </source>
</evidence>
<protein>
    <submittedName>
        <fullName evidence="10">TonB-linked SusC/RagA family outer membrane protein</fullName>
    </submittedName>
</protein>
<feature type="chain" id="PRO_5032409911" evidence="8">
    <location>
        <begin position="30"/>
        <end position="1061"/>
    </location>
</feature>
<proteinExistence type="inferred from homology"/>
<dbReference type="InterPro" id="IPR012910">
    <property type="entry name" value="Plug_dom"/>
</dbReference>
<name>A0A840CRK0_9BACE</name>
<keyword evidence="3 7" id="KW-1134">Transmembrane beta strand</keyword>
<dbReference type="RefSeq" id="WP_183207574.1">
    <property type="nucleotide sequence ID" value="NZ_JACIER010000001.1"/>
</dbReference>
<dbReference type="PROSITE" id="PS52016">
    <property type="entry name" value="TONB_DEPENDENT_REC_3"/>
    <property type="match status" value="1"/>
</dbReference>
<dbReference type="Pfam" id="PF07715">
    <property type="entry name" value="Plug"/>
    <property type="match status" value="1"/>
</dbReference>
<dbReference type="InterPro" id="IPR023997">
    <property type="entry name" value="TonB-dep_OMP_SusC/RagA_CS"/>
</dbReference>
<evidence type="ECO:0000256" key="8">
    <source>
        <dbReference type="SAM" id="SignalP"/>
    </source>
</evidence>
<keyword evidence="4 7" id="KW-0812">Transmembrane</keyword>
<feature type="domain" description="TonB-dependent receptor plug" evidence="9">
    <location>
        <begin position="125"/>
        <end position="228"/>
    </location>
</feature>
<dbReference type="EMBL" id="JACIER010000001">
    <property type="protein sequence ID" value="MBB4042530.1"/>
    <property type="molecule type" value="Genomic_DNA"/>
</dbReference>
<dbReference type="InterPro" id="IPR036942">
    <property type="entry name" value="Beta-barrel_TonB_sf"/>
</dbReference>
<keyword evidence="2 7" id="KW-0813">Transport</keyword>
<keyword evidence="6 7" id="KW-0998">Cell outer membrane</keyword>
<evidence type="ECO:0000256" key="7">
    <source>
        <dbReference type="PROSITE-ProRule" id="PRU01360"/>
    </source>
</evidence>
<keyword evidence="11" id="KW-1185">Reference proteome</keyword>
<evidence type="ECO:0000313" key="11">
    <source>
        <dbReference type="Proteomes" id="UP000560658"/>
    </source>
</evidence>
<evidence type="ECO:0000313" key="10">
    <source>
        <dbReference type="EMBL" id="MBB4042530.1"/>
    </source>
</evidence>
<gene>
    <name evidence="10" type="ORF">GGR06_000289</name>
</gene>
<dbReference type="SUPFAM" id="SSF49464">
    <property type="entry name" value="Carboxypeptidase regulatory domain-like"/>
    <property type="match status" value="1"/>
</dbReference>
<evidence type="ECO:0000256" key="5">
    <source>
        <dbReference type="ARBA" id="ARBA00023136"/>
    </source>
</evidence>
<reference evidence="10" key="1">
    <citation type="submission" date="2020-08" db="EMBL/GenBank/DDBJ databases">
        <title>Genomic Encyclopedia of Type Strains, Phase IV (KMG-IV): sequencing the most valuable type-strain genomes for metagenomic binning, comparative biology and taxonomic classification.</title>
        <authorList>
            <person name="Goeker M."/>
        </authorList>
    </citation>
    <scope>NUCLEOTIDE SEQUENCE [LARGE SCALE GENOMIC DNA]</scope>
    <source>
        <strain evidence="10">DSM 105720</strain>
    </source>
</reference>
<evidence type="ECO:0000256" key="6">
    <source>
        <dbReference type="ARBA" id="ARBA00023237"/>
    </source>
</evidence>
<dbReference type="AlphaFoldDB" id="A0A840CRK0"/>
<comment type="subcellular location">
    <subcellularLocation>
        <location evidence="1 7">Cell outer membrane</location>
        <topology evidence="1 7">Multi-pass membrane protein</topology>
    </subcellularLocation>
</comment>
<evidence type="ECO:0000256" key="3">
    <source>
        <dbReference type="ARBA" id="ARBA00022452"/>
    </source>
</evidence>
<dbReference type="Pfam" id="PF13715">
    <property type="entry name" value="CarbopepD_reg_2"/>
    <property type="match status" value="1"/>
</dbReference>
<dbReference type="InterPro" id="IPR008969">
    <property type="entry name" value="CarboxyPept-like_regulatory"/>
</dbReference>
<comment type="caution">
    <text evidence="10">The sequence shown here is derived from an EMBL/GenBank/DDBJ whole genome shotgun (WGS) entry which is preliminary data.</text>
</comment>
<dbReference type="SUPFAM" id="SSF56935">
    <property type="entry name" value="Porins"/>
    <property type="match status" value="1"/>
</dbReference>
<comment type="similarity">
    <text evidence="7">Belongs to the TonB-dependent receptor family.</text>
</comment>
<evidence type="ECO:0000256" key="1">
    <source>
        <dbReference type="ARBA" id="ARBA00004571"/>
    </source>
</evidence>
<dbReference type="Proteomes" id="UP000560658">
    <property type="component" value="Unassembled WGS sequence"/>
</dbReference>
<organism evidence="10 11">
    <name type="scientific">Bacteroides reticulotermitis</name>
    <dbReference type="NCBI Taxonomy" id="1133319"/>
    <lineage>
        <taxon>Bacteria</taxon>
        <taxon>Pseudomonadati</taxon>
        <taxon>Bacteroidota</taxon>
        <taxon>Bacteroidia</taxon>
        <taxon>Bacteroidales</taxon>
        <taxon>Bacteroidaceae</taxon>
        <taxon>Bacteroides</taxon>
    </lineage>
</organism>
<dbReference type="InterPro" id="IPR039426">
    <property type="entry name" value="TonB-dep_rcpt-like"/>
</dbReference>
<dbReference type="FunFam" id="2.60.40.1120:FF:000003">
    <property type="entry name" value="Outer membrane protein Omp121"/>
    <property type="match status" value="1"/>
</dbReference>
<sequence length="1061" mass="118945">MDLFGVKKHHGRSLWILVLLLLFSATTWAQSGSVTGRVSDEKGELLIGVSVQEKGTGNGTITDVNGQYNLKLTTKNPVLVVSYIGYKPQEVKVTKKIADVILAEEVSALDEVTVVAYGNQRKVSVVGAQSTMNMDAIKMPTANLSATIAGRLPGLVAVQRTGEPGHDDADIWIRGISTFTNQNSKPLILVDGVERDFNNIDPNDIESFTVLKDASATAVYGVRGANGVIIIKTKPGKVGKPRFTVDYYESFVTLTKKPKLADAYTYMDAANEAYMNTKNQLLFTPQYIEATKKAHGLLANDNPQMYNSYLYPAVDWMGELFRDWGHNRRANVSVRGGVPNASYYVSLSYYNESGLTRTAKMENYNADIRYDRYNYTANLNLKPTPTTTIDLGFSGYLSAGNYPQISTSSLFSSAIQINPVYYPLMMPDGTVSGISGNGDQRNPYADLTRRGYTNESKNQLNSNIRVAQDLGFWKWSKGLTASAMIAFDVRNERSLNYEKWEDTYYFSGSKDPVTGLWNDDVFNADGTYKTYRSHEGSNELSFNTTGENTRSTYFETSLNYDRSFGLHRVGGLVLYNQKIERLVYDNNDERNKTAQDRIINTLPYKQQGIAARLTYSWNDRYFLEVNAGYNGSENFDPEKRFGFFPAIGLGWAVSNETFWEPLRKHISFFKIRYTDGLVGTDAVTNRRFMYLDVMSSSSGYRFGVDNVGVGGWAVTKYGSNVGWSTSHKQDLGFDLKFLNDNLSLTVDLFKEHRKDIFMQRATVPDYAGFIEMPYGNLGIVDNKGIEASVDWTQQLSKKVSLTVRGNIAYNEDKIVEDDKPAVKYPWQETRGTNVNGRWGWIAEGLFTNENEILDHAKQFGEEYPGQVSRVGDIKYKDLNGDGAIDDYDRCLIGQGDVPKLYYGFGLDLQVSNFSIGVLFAGNGQVDRCLTGNAVNPFSDASGFSNLYANVTDRWSADDPTNENVFYPRLYYGSSANANNTKTSTWWQKDVSYMRLKQLNISYTLPSRLLNGTFLNTASIYLMGTNLLTFSKFKLWDPELNTNNGTRYPNARTFSIGVNVSF</sequence>